<keyword evidence="4" id="KW-1185">Reference proteome</keyword>
<feature type="region of interest" description="Disordered" evidence="1">
    <location>
        <begin position="856"/>
        <end position="932"/>
    </location>
</feature>
<keyword evidence="2" id="KW-1133">Transmembrane helix</keyword>
<evidence type="ECO:0000313" key="4">
    <source>
        <dbReference type="Proteomes" id="UP001301350"/>
    </source>
</evidence>
<organism evidence="3 4">
    <name type="scientific">Cyanidium caldarium</name>
    <name type="common">Red alga</name>
    <dbReference type="NCBI Taxonomy" id="2771"/>
    <lineage>
        <taxon>Eukaryota</taxon>
        <taxon>Rhodophyta</taxon>
        <taxon>Bangiophyceae</taxon>
        <taxon>Cyanidiales</taxon>
        <taxon>Cyanidiaceae</taxon>
        <taxon>Cyanidium</taxon>
    </lineage>
</organism>
<evidence type="ECO:0000256" key="2">
    <source>
        <dbReference type="SAM" id="Phobius"/>
    </source>
</evidence>
<feature type="compositionally biased region" description="Basic and acidic residues" evidence="1">
    <location>
        <begin position="1018"/>
        <end position="1029"/>
    </location>
</feature>
<comment type="caution">
    <text evidence="3">The sequence shown here is derived from an EMBL/GenBank/DDBJ whole genome shotgun (WGS) entry which is preliminary data.</text>
</comment>
<keyword evidence="2" id="KW-0812">Transmembrane</keyword>
<feature type="compositionally biased region" description="Gly residues" evidence="1">
    <location>
        <begin position="993"/>
        <end position="1002"/>
    </location>
</feature>
<proteinExistence type="predicted"/>
<name>A0AAV9IWL2_CYACA</name>
<evidence type="ECO:0000256" key="1">
    <source>
        <dbReference type="SAM" id="MobiDB-lite"/>
    </source>
</evidence>
<feature type="compositionally biased region" description="Gly residues" evidence="1">
    <location>
        <begin position="873"/>
        <end position="882"/>
    </location>
</feature>
<gene>
    <name evidence="3" type="ORF">CDCA_CDCA07G2218</name>
</gene>
<dbReference type="EMBL" id="JANCYW010000007">
    <property type="protein sequence ID" value="KAK4536193.1"/>
    <property type="molecule type" value="Genomic_DNA"/>
</dbReference>
<feature type="region of interest" description="Disordered" evidence="1">
    <location>
        <begin position="322"/>
        <end position="378"/>
    </location>
</feature>
<keyword evidence="2" id="KW-0472">Membrane</keyword>
<accession>A0AAV9IWL2</accession>
<dbReference type="Proteomes" id="UP001301350">
    <property type="component" value="Unassembled WGS sequence"/>
</dbReference>
<feature type="transmembrane region" description="Helical" evidence="2">
    <location>
        <begin position="71"/>
        <end position="89"/>
    </location>
</feature>
<evidence type="ECO:0000313" key="3">
    <source>
        <dbReference type="EMBL" id="KAK4536193.1"/>
    </source>
</evidence>
<sequence length="1029" mass="117848">MWERLRGTAKGRRFYTTLSEQERKEWPIMLLLGYCKKLRLLTPLEEFETTPKVYTTVASYLDKFLPPPLNTFRVVWAICSLVFLLSLLFHRGSVILNLRAMLELGGMKRRPSEAFTLEGAEREYGSFVDYLQIDKPTTAEAKQAFLPELWPTRCTPRSWRLRDLFGNRLLGWAVPPLPWAPALVHLFGMGITWWGLMARTGWHQAMILLYTDYTGDLKVMVTQRLLERTYDFLNRNPTWSDAQCKAGKSTLFSDICRTDLPSVLTPLQRLMILALRRILRGGGANADDGRALEHPTGFRIPFSREALLLHLFLTAQPLLKTPEEQRRREEREERERQRRAEAEARRTEHPPRRRRRRRQAAASGEMDRPQETGRDYQNKHGRSLYLPFSERNRKFVRIDAVIWKCLMAICGIVVNVPAEALQPAGRSPMLSDCMGYSAKVWNRQQRRAWHTQVTQLKRRMQRGDQRPRTRQRLKSLRRYGPVLFSAVTGPFLFQSFLTDGVSVRILLFKLRNLAAYVQDPPRTRAQVDAILGRGQWRPLTPAQRRALQAQRQAEVEQLRQERENGPMPVGCGLDPGMAKIYTVSRRDTRDPSERPRTLTYTRRRHYHDIHVDVFSQWHQRRLRNNGRVQSVQDKIAEVGGFRHLNIDKFCAAMCVLNNNRDLWDTEYLYAEERAYWRMDRFRAKQSALDRACNRIFRFCTDSKCSGGDLVIVSVGDAKFGRTPKGSRSVPTSKFTRTLLRVHAEWVARGWDIRLQFVDEYRTTKCCWRCGRETVPMMVCREDDRTGRSHHAPSMRLRVCPDCSTQALDQNSRGGLVDRDVNASRHGAGLSFCTHYEGSLTARPDCLNRAHVEQQRREAEAVANANAHRRRNARGGGAAGGTTTGADDGATAPAWRWRMRARRGGNRDGMHRGGDAAAGAERGTRANVRLPRRRTECEMRQALTGRDGRPARRAVEIVGALARVRARTWRLRRCTPRATWERGTGTAGTEWIGEGFGGTGAEGTDGDPGAFHTRGRARPAADARTHTASS</sequence>
<dbReference type="AlphaFoldDB" id="A0AAV9IWL2"/>
<feature type="compositionally biased region" description="Basic and acidic residues" evidence="1">
    <location>
        <begin position="365"/>
        <end position="378"/>
    </location>
</feature>
<feature type="compositionally biased region" description="Basic and acidic residues" evidence="1">
    <location>
        <begin position="322"/>
        <end position="350"/>
    </location>
</feature>
<feature type="compositionally biased region" description="Basic and acidic residues" evidence="1">
    <location>
        <begin position="904"/>
        <end position="913"/>
    </location>
</feature>
<feature type="region of interest" description="Disordered" evidence="1">
    <location>
        <begin position="979"/>
        <end position="1029"/>
    </location>
</feature>
<feature type="compositionally biased region" description="Low complexity" evidence="1">
    <location>
        <begin position="883"/>
        <end position="895"/>
    </location>
</feature>
<reference evidence="3 4" key="1">
    <citation type="submission" date="2022-07" db="EMBL/GenBank/DDBJ databases">
        <title>Genome-wide signatures of adaptation to extreme environments.</title>
        <authorList>
            <person name="Cho C.H."/>
            <person name="Yoon H.S."/>
        </authorList>
    </citation>
    <scope>NUCLEOTIDE SEQUENCE [LARGE SCALE GENOMIC DNA]</scope>
    <source>
        <strain evidence="3 4">DBV 063 E5</strain>
    </source>
</reference>
<evidence type="ECO:0008006" key="5">
    <source>
        <dbReference type="Google" id="ProtNLM"/>
    </source>
</evidence>
<protein>
    <recommendedName>
        <fullName evidence="5">Transposase</fullName>
    </recommendedName>
</protein>